<evidence type="ECO:0000259" key="1">
    <source>
        <dbReference type="Pfam" id="PF03235"/>
    </source>
</evidence>
<sequence>MSKPLFKEVSYSLSKLMDDIEMGNIGLPDIQRPFVWPNRKVRDLFDSMYRGYPIGYLLFWENKVNKGVKQIGVNSHQKVPQLLIVDGQQRLTSLFAVMKNIKVIRDNYDSESIEIAFHPLSEKFEVADASIRRNPEWIPNVSKVLLDEVNQYKAVTEFIAQLKTAKSKVEEVLTPEEEDKISQSLQNLFGIKSFPFTVLELSADIDEEQVAEVFVRINSKGKTLNQSDFILTLMSVFWEDGRKELEQFCRAARNPQKGEAGPFNHFIDPDPDQLLRVSIGYGFRRARLKYAYSLLRGKDLESGDISDEQRDRQFEKLKAAQSQVLNLQNWHDFLLAIQHAGYRSSKMVSSETTLMYAYVFYLIGKLDLKVPDKELSKAIGEWFFVTNLTLRYISSAETAMERDLADLRGMTTPEAFLSWMRKTIDSELTDDFWRATLPVRLESSSANTPVLHCYHAALHILDAKALFSDIKVWDALDPTTKAYKNKVERHHLFPRNYLKGFGITSVRETNQIANYAYVEWKENLAISDSAPSEYFEVFTNNIDSSALEKMKYWHALPDDWESMTYDEFLGARRKLIAQVTKDGFKKLAQGKIIIEKPQTIEQMIAVGEGSYTEFKSTLRVNLHTNEKDPKMEHAVLKTINGFLNTDGGYLVIGVADDGAALGLDIDGFANEDKMDLHLGNIVMSRMGPETMLHIKPRFEDFKGSRIMLIDCKPSQVPVFLKNGSDEEFYIRAGGSSAKLIGRQLHDYIKQRFPN</sequence>
<gene>
    <name evidence="3" type="ORF">GCM10011361_16390</name>
</gene>
<protein>
    <recommendedName>
        <fullName evidence="5">DUF262 domain-containing protein</fullName>
    </recommendedName>
</protein>
<dbReference type="RefSeq" id="WP_188370190.1">
    <property type="nucleotide sequence ID" value="NZ_BMFH01000001.1"/>
</dbReference>
<dbReference type="Gene3D" id="3.30.950.30">
    <property type="entry name" value="Schlafen, AAA domain"/>
    <property type="match status" value="1"/>
</dbReference>
<dbReference type="InterPro" id="IPR004919">
    <property type="entry name" value="GmrSD_N"/>
</dbReference>
<organism evidence="3 4">
    <name type="scientific">Muriicola marianensis</name>
    <dbReference type="NCBI Taxonomy" id="1324801"/>
    <lineage>
        <taxon>Bacteria</taxon>
        <taxon>Pseudomonadati</taxon>
        <taxon>Bacteroidota</taxon>
        <taxon>Flavobacteriia</taxon>
        <taxon>Flavobacteriales</taxon>
        <taxon>Flavobacteriaceae</taxon>
        <taxon>Muriicola</taxon>
    </lineage>
</organism>
<feature type="domain" description="Schlafen AlbA-2" evidence="2">
    <location>
        <begin position="608"/>
        <end position="738"/>
    </location>
</feature>
<dbReference type="Pfam" id="PF04326">
    <property type="entry name" value="SLFN_AlbA_2"/>
    <property type="match status" value="1"/>
</dbReference>
<proteinExistence type="predicted"/>
<dbReference type="Proteomes" id="UP000625780">
    <property type="component" value="Unassembled WGS sequence"/>
</dbReference>
<dbReference type="EMBL" id="BMFH01000001">
    <property type="protein sequence ID" value="GGD50446.1"/>
    <property type="molecule type" value="Genomic_DNA"/>
</dbReference>
<comment type="caution">
    <text evidence="3">The sequence shown here is derived from an EMBL/GenBank/DDBJ whole genome shotgun (WGS) entry which is preliminary data.</text>
</comment>
<evidence type="ECO:0000313" key="3">
    <source>
        <dbReference type="EMBL" id="GGD50446.1"/>
    </source>
</evidence>
<dbReference type="InterPro" id="IPR038461">
    <property type="entry name" value="Schlafen_AlbA_2_dom_sf"/>
</dbReference>
<reference evidence="4" key="1">
    <citation type="journal article" date="2019" name="Int. J. Syst. Evol. Microbiol.">
        <title>The Global Catalogue of Microorganisms (GCM) 10K type strain sequencing project: providing services to taxonomists for standard genome sequencing and annotation.</title>
        <authorList>
            <consortium name="The Broad Institute Genomics Platform"/>
            <consortium name="The Broad Institute Genome Sequencing Center for Infectious Disease"/>
            <person name="Wu L."/>
            <person name="Ma J."/>
        </authorList>
    </citation>
    <scope>NUCLEOTIDE SEQUENCE [LARGE SCALE GENOMIC DNA]</scope>
    <source>
        <strain evidence="4">CGMCC 1.12606</strain>
    </source>
</reference>
<dbReference type="PANTHER" id="PTHR37292:SF2">
    <property type="entry name" value="DUF262 DOMAIN-CONTAINING PROTEIN"/>
    <property type="match status" value="1"/>
</dbReference>
<feature type="domain" description="GmrSD restriction endonucleases N-terminal" evidence="1">
    <location>
        <begin position="13"/>
        <end position="231"/>
    </location>
</feature>
<name>A0ABQ1QYQ8_9FLAO</name>
<keyword evidence="4" id="KW-1185">Reference proteome</keyword>
<dbReference type="PANTHER" id="PTHR37292">
    <property type="entry name" value="VNG6097C"/>
    <property type="match status" value="1"/>
</dbReference>
<evidence type="ECO:0000259" key="2">
    <source>
        <dbReference type="Pfam" id="PF04326"/>
    </source>
</evidence>
<dbReference type="Pfam" id="PF03235">
    <property type="entry name" value="GmrSD_N"/>
    <property type="match status" value="1"/>
</dbReference>
<accession>A0ABQ1QYQ8</accession>
<dbReference type="InterPro" id="IPR007421">
    <property type="entry name" value="Schlafen_AlbA_2_dom"/>
</dbReference>
<evidence type="ECO:0008006" key="5">
    <source>
        <dbReference type="Google" id="ProtNLM"/>
    </source>
</evidence>
<evidence type="ECO:0000313" key="4">
    <source>
        <dbReference type="Proteomes" id="UP000625780"/>
    </source>
</evidence>